<sequence>MLSWEEIRSQFDRLHSSQVLVDDVLTDQVIASYQAELLNLYDRWSGVTTDNLSAE</sequence>
<reference evidence="2" key="1">
    <citation type="journal article" date="2019" name="Int. J. Syst. Evol. Microbiol.">
        <title>The Global Catalogue of Microorganisms (GCM) 10K type strain sequencing project: providing services to taxonomists for standard genome sequencing and annotation.</title>
        <authorList>
            <consortium name="The Broad Institute Genomics Platform"/>
            <consortium name="The Broad Institute Genome Sequencing Center for Infectious Disease"/>
            <person name="Wu L."/>
            <person name="Ma J."/>
        </authorList>
    </citation>
    <scope>NUCLEOTIDE SEQUENCE [LARGE SCALE GENOMIC DNA]</scope>
    <source>
        <strain evidence="2">CCUG 53270</strain>
    </source>
</reference>
<evidence type="ECO:0000313" key="2">
    <source>
        <dbReference type="Proteomes" id="UP001597180"/>
    </source>
</evidence>
<accession>A0ABW3UP32</accession>
<dbReference type="EMBL" id="JBHTLU010000021">
    <property type="protein sequence ID" value="MFD1222084.1"/>
    <property type="molecule type" value="Genomic_DNA"/>
</dbReference>
<evidence type="ECO:0000313" key="1">
    <source>
        <dbReference type="EMBL" id="MFD1222084.1"/>
    </source>
</evidence>
<gene>
    <name evidence="1" type="ORF">ACFQ4B_18340</name>
</gene>
<protein>
    <submittedName>
        <fullName evidence="1">Uncharacterized protein</fullName>
    </submittedName>
</protein>
<dbReference type="RefSeq" id="WP_345592372.1">
    <property type="nucleotide sequence ID" value="NZ_BAABJG010000031.1"/>
</dbReference>
<organism evidence="1 2">
    <name type="scientific">Paenibacillus vulneris</name>
    <dbReference type="NCBI Taxonomy" id="1133364"/>
    <lineage>
        <taxon>Bacteria</taxon>
        <taxon>Bacillati</taxon>
        <taxon>Bacillota</taxon>
        <taxon>Bacilli</taxon>
        <taxon>Bacillales</taxon>
        <taxon>Paenibacillaceae</taxon>
        <taxon>Paenibacillus</taxon>
    </lineage>
</organism>
<proteinExistence type="predicted"/>
<keyword evidence="2" id="KW-1185">Reference proteome</keyword>
<comment type="caution">
    <text evidence="1">The sequence shown here is derived from an EMBL/GenBank/DDBJ whole genome shotgun (WGS) entry which is preliminary data.</text>
</comment>
<name>A0ABW3UP32_9BACL</name>
<dbReference type="Proteomes" id="UP001597180">
    <property type="component" value="Unassembled WGS sequence"/>
</dbReference>